<dbReference type="Proteomes" id="UP000033633">
    <property type="component" value="Unassembled WGS sequence"/>
</dbReference>
<accession>A0A0F5V9C3</accession>
<organism evidence="4 5">
    <name type="scientific">Photobacterium halotolerans</name>
    <dbReference type="NCBI Taxonomy" id="265726"/>
    <lineage>
        <taxon>Bacteria</taxon>
        <taxon>Pseudomonadati</taxon>
        <taxon>Pseudomonadota</taxon>
        <taxon>Gammaproteobacteria</taxon>
        <taxon>Vibrionales</taxon>
        <taxon>Vibrionaceae</taxon>
        <taxon>Photobacterium</taxon>
    </lineage>
</organism>
<dbReference type="SUPFAM" id="SSF52540">
    <property type="entry name" value="P-loop containing nucleoside triphosphate hydrolases"/>
    <property type="match status" value="1"/>
</dbReference>
<dbReference type="InterPro" id="IPR003439">
    <property type="entry name" value="ABC_transporter-like_ATP-bd"/>
</dbReference>
<name>A0A0F5V9C3_9GAMM</name>
<keyword evidence="2" id="KW-0067">ATP-binding</keyword>
<dbReference type="PROSITE" id="PS00211">
    <property type="entry name" value="ABC_TRANSPORTER_1"/>
    <property type="match status" value="1"/>
</dbReference>
<dbReference type="InterPro" id="IPR003593">
    <property type="entry name" value="AAA+_ATPase"/>
</dbReference>
<dbReference type="EMBL" id="JWYV01000016">
    <property type="protein sequence ID" value="KKC98775.1"/>
    <property type="molecule type" value="Genomic_DNA"/>
</dbReference>
<keyword evidence="5" id="KW-1185">Reference proteome</keyword>
<proteinExistence type="predicted"/>
<reference evidence="4 5" key="1">
    <citation type="submission" date="2014-12" db="EMBL/GenBank/DDBJ databases">
        <title>Mercury Reductase activity and rhizosphere competence traits in the genome of root associated Photobacterium halotolerans MELD1.</title>
        <authorList>
            <person name="Mathew D.C."/>
            <person name="Huang C.-C."/>
        </authorList>
    </citation>
    <scope>NUCLEOTIDE SEQUENCE [LARGE SCALE GENOMIC DNA]</scope>
    <source>
        <strain evidence="4 5">MELD1</strain>
    </source>
</reference>
<evidence type="ECO:0000313" key="4">
    <source>
        <dbReference type="EMBL" id="KKC98775.1"/>
    </source>
</evidence>
<dbReference type="InterPro" id="IPR017871">
    <property type="entry name" value="ABC_transporter-like_CS"/>
</dbReference>
<dbReference type="GO" id="GO:0016887">
    <property type="term" value="F:ATP hydrolysis activity"/>
    <property type="evidence" value="ECO:0007669"/>
    <property type="project" value="InterPro"/>
</dbReference>
<evidence type="ECO:0000256" key="1">
    <source>
        <dbReference type="ARBA" id="ARBA00022741"/>
    </source>
</evidence>
<dbReference type="PANTHER" id="PTHR24221">
    <property type="entry name" value="ATP-BINDING CASSETTE SUB-FAMILY B"/>
    <property type="match status" value="1"/>
</dbReference>
<dbReference type="GO" id="GO:0042626">
    <property type="term" value="F:ATPase-coupled transmembrane transporter activity"/>
    <property type="evidence" value="ECO:0007669"/>
    <property type="project" value="TreeGrafter"/>
</dbReference>
<dbReference type="PATRIC" id="fig|265726.11.peg.1623"/>
<dbReference type="PROSITE" id="PS50893">
    <property type="entry name" value="ABC_TRANSPORTER_2"/>
    <property type="match status" value="1"/>
</dbReference>
<dbReference type="STRING" id="265726.KY46_16775"/>
<dbReference type="Pfam" id="PF00005">
    <property type="entry name" value="ABC_tran"/>
    <property type="match status" value="1"/>
</dbReference>
<evidence type="ECO:0000256" key="2">
    <source>
        <dbReference type="ARBA" id="ARBA00022840"/>
    </source>
</evidence>
<dbReference type="CDD" id="cd03228">
    <property type="entry name" value="ABCC_MRP_Like"/>
    <property type="match status" value="1"/>
</dbReference>
<gene>
    <name evidence="4" type="ORF">KY46_16775</name>
</gene>
<sequence length="212" mass="23417">MSDSQVELKINMLRSGYETSQEQALTVSLPAGKHLALSGRSGSGKTSLLQVLAGLQPASSGHFLWQGLEISAANLRWWRQQFCYLPQTPVMGGESVVDALRLPWTLKALKDEMPDDQRCVDVLLSLDIEHDLEKAVSELSGGEKQRVAIARALLMDRPVWLLDEPTSALDRTSRDQVMAQLALQPLTCVSVSHDPHWLASAEYQIELGGRDE</sequence>
<dbReference type="InterPro" id="IPR027417">
    <property type="entry name" value="P-loop_NTPase"/>
</dbReference>
<evidence type="ECO:0000259" key="3">
    <source>
        <dbReference type="PROSITE" id="PS50893"/>
    </source>
</evidence>
<dbReference type="InterPro" id="IPR039421">
    <property type="entry name" value="Type_1_exporter"/>
</dbReference>
<evidence type="ECO:0000313" key="5">
    <source>
        <dbReference type="Proteomes" id="UP000033633"/>
    </source>
</evidence>
<dbReference type="Gene3D" id="3.40.50.300">
    <property type="entry name" value="P-loop containing nucleotide triphosphate hydrolases"/>
    <property type="match status" value="1"/>
</dbReference>
<feature type="domain" description="ABC transporter" evidence="3">
    <location>
        <begin position="7"/>
        <end position="212"/>
    </location>
</feature>
<dbReference type="PANTHER" id="PTHR24221:SF503">
    <property type="entry name" value="MITOCHONDRIAL POTASSIUM CHANNEL ATP-BINDING SUBUNIT"/>
    <property type="match status" value="1"/>
</dbReference>
<dbReference type="GO" id="GO:0005524">
    <property type="term" value="F:ATP binding"/>
    <property type="evidence" value="ECO:0007669"/>
    <property type="project" value="UniProtKB-KW"/>
</dbReference>
<protein>
    <submittedName>
        <fullName evidence="4">ABC transporter</fullName>
    </submittedName>
</protein>
<comment type="caution">
    <text evidence="4">The sequence shown here is derived from an EMBL/GenBank/DDBJ whole genome shotgun (WGS) entry which is preliminary data.</text>
</comment>
<dbReference type="OrthoDB" id="4408248at2"/>
<dbReference type="AlphaFoldDB" id="A0A0F5V9C3"/>
<keyword evidence="1" id="KW-0547">Nucleotide-binding</keyword>
<dbReference type="GO" id="GO:0016020">
    <property type="term" value="C:membrane"/>
    <property type="evidence" value="ECO:0007669"/>
    <property type="project" value="TreeGrafter"/>
</dbReference>
<dbReference type="SMART" id="SM00382">
    <property type="entry name" value="AAA"/>
    <property type="match status" value="1"/>
</dbReference>